<feature type="region of interest" description="Disordered" evidence="1">
    <location>
        <begin position="181"/>
        <end position="216"/>
    </location>
</feature>
<organism evidence="3 4">
    <name type="scientific">Rickenella mellea</name>
    <dbReference type="NCBI Taxonomy" id="50990"/>
    <lineage>
        <taxon>Eukaryota</taxon>
        <taxon>Fungi</taxon>
        <taxon>Dikarya</taxon>
        <taxon>Basidiomycota</taxon>
        <taxon>Agaricomycotina</taxon>
        <taxon>Agaricomycetes</taxon>
        <taxon>Hymenochaetales</taxon>
        <taxon>Rickenellaceae</taxon>
        <taxon>Rickenella</taxon>
    </lineage>
</organism>
<keyword evidence="4" id="KW-1185">Reference proteome</keyword>
<protein>
    <submittedName>
        <fullName evidence="3">Uncharacterized protein</fullName>
    </submittedName>
</protein>
<dbReference type="VEuPathDB" id="FungiDB:BD410DRAFT_610093"/>
<keyword evidence="2" id="KW-0732">Signal</keyword>
<dbReference type="OrthoDB" id="3236720at2759"/>
<gene>
    <name evidence="3" type="ORF">BD410DRAFT_610093</name>
</gene>
<evidence type="ECO:0000313" key="4">
    <source>
        <dbReference type="Proteomes" id="UP000294933"/>
    </source>
</evidence>
<dbReference type="Proteomes" id="UP000294933">
    <property type="component" value="Unassembled WGS sequence"/>
</dbReference>
<dbReference type="AlphaFoldDB" id="A0A4Y7QF72"/>
<sequence>MFTQSLVAALVLALSCTQALAKPILYTAGHVKRTGVSMVANQPKYGVSFNNYGGYQSMSNFDDFYGYGNFDQREQTTVIKDKVVVCHSEKIEIIQQKLVILREMAKRIITEQICEVEVQTIVIKQFSSQMDNFHKDVNRKSGRQVSYDEDTSNKISQILGSDGQVSRSDLGFSGQDVGKGSINVQGGNWDNNNSPSRVLNANGMADQAVGKNQHKN</sequence>
<feature type="compositionally biased region" description="Polar residues" evidence="1">
    <location>
        <begin position="182"/>
        <end position="199"/>
    </location>
</feature>
<accession>A0A4Y7QF72</accession>
<proteinExistence type="predicted"/>
<evidence type="ECO:0000256" key="1">
    <source>
        <dbReference type="SAM" id="MobiDB-lite"/>
    </source>
</evidence>
<name>A0A4Y7QF72_9AGAM</name>
<evidence type="ECO:0000313" key="3">
    <source>
        <dbReference type="EMBL" id="TDL25858.1"/>
    </source>
</evidence>
<reference evidence="3 4" key="1">
    <citation type="submission" date="2018-06" db="EMBL/GenBank/DDBJ databases">
        <title>A transcriptomic atlas of mushroom development highlights an independent origin of complex multicellularity.</title>
        <authorList>
            <consortium name="DOE Joint Genome Institute"/>
            <person name="Krizsan K."/>
            <person name="Almasi E."/>
            <person name="Merenyi Z."/>
            <person name="Sahu N."/>
            <person name="Viragh M."/>
            <person name="Koszo T."/>
            <person name="Mondo S."/>
            <person name="Kiss B."/>
            <person name="Balint B."/>
            <person name="Kues U."/>
            <person name="Barry K."/>
            <person name="Hegedus J.C."/>
            <person name="Henrissat B."/>
            <person name="Johnson J."/>
            <person name="Lipzen A."/>
            <person name="Ohm R."/>
            <person name="Nagy I."/>
            <person name="Pangilinan J."/>
            <person name="Yan J."/>
            <person name="Xiong Y."/>
            <person name="Grigoriev I.V."/>
            <person name="Hibbett D.S."/>
            <person name="Nagy L.G."/>
        </authorList>
    </citation>
    <scope>NUCLEOTIDE SEQUENCE [LARGE SCALE GENOMIC DNA]</scope>
    <source>
        <strain evidence="3 4">SZMC22713</strain>
    </source>
</reference>
<evidence type="ECO:0000256" key="2">
    <source>
        <dbReference type="SAM" id="SignalP"/>
    </source>
</evidence>
<dbReference type="EMBL" id="ML170163">
    <property type="protein sequence ID" value="TDL25858.1"/>
    <property type="molecule type" value="Genomic_DNA"/>
</dbReference>
<feature type="chain" id="PRO_5021446139" evidence="2">
    <location>
        <begin position="22"/>
        <end position="216"/>
    </location>
</feature>
<feature type="signal peptide" evidence="2">
    <location>
        <begin position="1"/>
        <end position="21"/>
    </location>
</feature>